<dbReference type="EMBL" id="JAVHJS010000020">
    <property type="protein sequence ID" value="KAK2824897.1"/>
    <property type="molecule type" value="Genomic_DNA"/>
</dbReference>
<evidence type="ECO:0000313" key="1">
    <source>
        <dbReference type="EMBL" id="KAK2824897.1"/>
    </source>
</evidence>
<reference evidence="1" key="1">
    <citation type="submission" date="2023-08" db="EMBL/GenBank/DDBJ databases">
        <title>Pelteobagrus vachellii genome.</title>
        <authorList>
            <person name="Liu H."/>
        </authorList>
    </citation>
    <scope>NUCLEOTIDE SEQUENCE</scope>
    <source>
        <strain evidence="1">PRFRI_2022a</strain>
        <tissue evidence="1">Muscle</tissue>
    </source>
</reference>
<sequence>MPFHMISFPPETVLEESQQCSEGQLLMKKELKPGLKLIIRLMWFEHVFRRQESVFHRTDYSFLSSHVKDVYSEDE</sequence>
<comment type="caution">
    <text evidence="1">The sequence shown here is derived from an EMBL/GenBank/DDBJ whole genome shotgun (WGS) entry which is preliminary data.</text>
</comment>
<name>A0AA88S7C5_TACVA</name>
<keyword evidence="2" id="KW-1185">Reference proteome</keyword>
<organism evidence="1 2">
    <name type="scientific">Tachysurus vachellii</name>
    <name type="common">Darkbarbel catfish</name>
    <name type="synonym">Pelteobagrus vachellii</name>
    <dbReference type="NCBI Taxonomy" id="175792"/>
    <lineage>
        <taxon>Eukaryota</taxon>
        <taxon>Metazoa</taxon>
        <taxon>Chordata</taxon>
        <taxon>Craniata</taxon>
        <taxon>Vertebrata</taxon>
        <taxon>Euteleostomi</taxon>
        <taxon>Actinopterygii</taxon>
        <taxon>Neopterygii</taxon>
        <taxon>Teleostei</taxon>
        <taxon>Ostariophysi</taxon>
        <taxon>Siluriformes</taxon>
        <taxon>Bagridae</taxon>
        <taxon>Tachysurus</taxon>
    </lineage>
</organism>
<dbReference type="AlphaFoldDB" id="A0AA88S7C5"/>
<gene>
    <name evidence="1" type="ORF">Q7C36_018824</name>
</gene>
<evidence type="ECO:0000313" key="2">
    <source>
        <dbReference type="Proteomes" id="UP001187315"/>
    </source>
</evidence>
<accession>A0AA88S7C5</accession>
<dbReference type="Proteomes" id="UP001187315">
    <property type="component" value="Unassembled WGS sequence"/>
</dbReference>
<protein>
    <submittedName>
        <fullName evidence="1">Uncharacterized protein</fullName>
    </submittedName>
</protein>
<proteinExistence type="predicted"/>